<keyword evidence="1" id="KW-0732">Signal</keyword>
<protein>
    <submittedName>
        <fullName evidence="3">Glucose/arabinose dehydrogenase, beta-propeller fold</fullName>
    </submittedName>
</protein>
<dbReference type="InterPro" id="IPR011041">
    <property type="entry name" value="Quinoprot_gluc/sorb_DH_b-prop"/>
</dbReference>
<proteinExistence type="predicted"/>
<organism evidence="3 4">
    <name type="scientific">Rhodococcus maanshanensis</name>
    <dbReference type="NCBI Taxonomy" id="183556"/>
    <lineage>
        <taxon>Bacteria</taxon>
        <taxon>Bacillati</taxon>
        <taxon>Actinomycetota</taxon>
        <taxon>Actinomycetes</taxon>
        <taxon>Mycobacteriales</taxon>
        <taxon>Nocardiaceae</taxon>
        <taxon>Rhodococcus</taxon>
    </lineage>
</organism>
<gene>
    <name evidence="3" type="ORF">SAMN05444583_1223</name>
</gene>
<dbReference type="PANTHER" id="PTHR19328:SF13">
    <property type="entry name" value="HIPL1 PROTEIN"/>
    <property type="match status" value="1"/>
</dbReference>
<dbReference type="InterPro" id="IPR012938">
    <property type="entry name" value="Glc/Sorbosone_DH"/>
</dbReference>
<dbReference type="SUPFAM" id="SSF50952">
    <property type="entry name" value="Soluble quinoprotein glucose dehydrogenase"/>
    <property type="match status" value="1"/>
</dbReference>
<sequence length="388" mass="40201">MRCRSAALTLALLVAGCASATDTASPETSGEAASTARSVVAAAPPTVEVTELLTGLNKPWDIAVAPDGTLLTGQRGGGFVARRPDGTVTRPTADLSDLYVSGETGLMGIALDPGFASNRRVFTCQGHRGDGPTDVRLVAWTVDPEWTSLTRTGVVLSGLPSAGGRHAGCRILPAPDGTLFVGTGDATIPTAPQDPHSLGGKVLHINTDGSPAAGNPDPASPVYTLGHRNVQGLSFRPGTGQLYSVEQGTHRDDEVNLLVPGGNYGWRPDLEPGRYIEAVPMTDPDRVPGAREAVWSSGMPTLATPSGSFLLGPGWGDWSGALAVGTQQGEKVLLLGLTPDGLGVERQASLLDGRYGRIRTVSGQPDGTLLVTTDNGRDDVVLRLTPRP</sequence>
<evidence type="ECO:0000259" key="2">
    <source>
        <dbReference type="Pfam" id="PF07995"/>
    </source>
</evidence>
<evidence type="ECO:0000313" key="3">
    <source>
        <dbReference type="EMBL" id="SEM08378.1"/>
    </source>
</evidence>
<evidence type="ECO:0000256" key="1">
    <source>
        <dbReference type="SAM" id="SignalP"/>
    </source>
</evidence>
<dbReference type="EMBL" id="FOAW01000022">
    <property type="protein sequence ID" value="SEM08378.1"/>
    <property type="molecule type" value="Genomic_DNA"/>
</dbReference>
<accession>A0A1H7VHS0</accession>
<dbReference type="InterPro" id="IPR011042">
    <property type="entry name" value="6-blade_b-propeller_TolB-like"/>
</dbReference>
<feature type="chain" id="PRO_5011519782" evidence="1">
    <location>
        <begin position="21"/>
        <end position="388"/>
    </location>
</feature>
<feature type="signal peptide" evidence="1">
    <location>
        <begin position="1"/>
        <end position="20"/>
    </location>
</feature>
<feature type="domain" description="Glucose/Sorbosone dehydrogenase" evidence="2">
    <location>
        <begin position="56"/>
        <end position="377"/>
    </location>
</feature>
<reference evidence="4" key="1">
    <citation type="submission" date="2016-10" db="EMBL/GenBank/DDBJ databases">
        <authorList>
            <person name="Varghese N."/>
            <person name="Submissions S."/>
        </authorList>
    </citation>
    <scope>NUCLEOTIDE SEQUENCE [LARGE SCALE GENOMIC DNA]</scope>
    <source>
        <strain evidence="4">DSM 44675</strain>
    </source>
</reference>
<evidence type="ECO:0000313" key="4">
    <source>
        <dbReference type="Proteomes" id="UP000198677"/>
    </source>
</evidence>
<name>A0A1H7VHS0_9NOCA</name>
<dbReference type="Proteomes" id="UP000198677">
    <property type="component" value="Unassembled WGS sequence"/>
</dbReference>
<dbReference type="Gene3D" id="2.120.10.30">
    <property type="entry name" value="TolB, C-terminal domain"/>
    <property type="match status" value="1"/>
</dbReference>
<keyword evidence="4" id="KW-1185">Reference proteome</keyword>
<dbReference type="AlphaFoldDB" id="A0A1H7VHS0"/>
<dbReference type="Pfam" id="PF07995">
    <property type="entry name" value="GSDH"/>
    <property type="match status" value="1"/>
</dbReference>
<dbReference type="PANTHER" id="PTHR19328">
    <property type="entry name" value="HEDGEHOG-INTERACTING PROTEIN"/>
    <property type="match status" value="1"/>
</dbReference>
<dbReference type="PROSITE" id="PS51257">
    <property type="entry name" value="PROKAR_LIPOPROTEIN"/>
    <property type="match status" value="1"/>
</dbReference>